<evidence type="ECO:0000313" key="2">
    <source>
        <dbReference type="Proteomes" id="UP000054524"/>
    </source>
</evidence>
<evidence type="ECO:0000313" key="1">
    <source>
        <dbReference type="EMBL" id="KFG25679.1"/>
    </source>
</evidence>
<dbReference type="EMBL" id="AKIJ01000004">
    <property type="protein sequence ID" value="KFG25679.1"/>
    <property type="molecule type" value="Genomic_DNA"/>
</dbReference>
<accession>A0A086J0L1</accession>
<gene>
    <name evidence="1" type="ORF">NESG_01658</name>
</gene>
<comment type="caution">
    <text evidence="1">The sequence shown here is derived from an EMBL/GenBank/DDBJ whole genome shotgun (WGS) entry which is preliminary data.</text>
</comment>
<dbReference type="AlphaFoldDB" id="A0A086J0L1"/>
<dbReference type="RefSeq" id="XP_052904234.1">
    <property type="nucleotide sequence ID" value="XM_053049284.1"/>
</dbReference>
<reference evidence="1 2" key="1">
    <citation type="journal article" date="2014" name="Genome Announc.">
        <title>Genome Sequence of the Microsporidian Species Nematocida sp1 Strain ERTm6 (ATCC PRA-372).</title>
        <authorList>
            <person name="Bakowski M.A."/>
            <person name="Priest M."/>
            <person name="Young S."/>
            <person name="Cuomo C.A."/>
            <person name="Troemel E.R."/>
        </authorList>
    </citation>
    <scope>NUCLEOTIDE SEQUENCE [LARGE SCALE GENOMIC DNA]</scope>
    <source>
        <strain evidence="1 2">ERTm6</strain>
    </source>
</reference>
<keyword evidence="2" id="KW-1185">Reference proteome</keyword>
<dbReference type="GeneID" id="77676631"/>
<dbReference type="Proteomes" id="UP000054524">
    <property type="component" value="Unassembled WGS sequence"/>
</dbReference>
<dbReference type="OrthoDB" id="2192603at2759"/>
<name>A0A086J0L1_NEMA1</name>
<dbReference type="HOGENOM" id="CLU_1896780_0_0_1"/>
<sequence length="134" mass="15872">MGYEYNAELYKEYVAVLETVGVDVQEDLEEIYKKYIAEQMAVFPYIDESVLRMYSLVFFLKYVKQSQGMAKFKTVYSKLEMQKKLISRAMDTVTINFEKPQADFSVVEDWSSLYSIHKKCIIDFVKVRRQKPTK</sequence>
<protein>
    <submittedName>
        <fullName evidence="1">Uncharacterized protein</fullName>
    </submittedName>
</protein>
<proteinExistence type="predicted"/>
<organism evidence="1 2">
    <name type="scientific">Nematocida ausubeli (strain ATCC PRA-371 / ERTm2)</name>
    <name type="common">Nematode killer fungus</name>
    <dbReference type="NCBI Taxonomy" id="1913371"/>
    <lineage>
        <taxon>Eukaryota</taxon>
        <taxon>Fungi</taxon>
        <taxon>Fungi incertae sedis</taxon>
        <taxon>Microsporidia</taxon>
        <taxon>Nematocida</taxon>
    </lineage>
</organism>